<dbReference type="Proteomes" id="UP000002420">
    <property type="component" value="Chromosome"/>
</dbReference>
<dbReference type="GO" id="GO:0008781">
    <property type="term" value="F:N-acylneuraminate cytidylyltransferase activity"/>
    <property type="evidence" value="ECO:0007669"/>
    <property type="project" value="TreeGrafter"/>
</dbReference>
<dbReference type="PANTHER" id="PTHR21485:SF6">
    <property type="entry name" value="N-ACYLNEURAMINATE CYTIDYLYLTRANSFERASE-RELATED"/>
    <property type="match status" value="1"/>
</dbReference>
<name>B3E202_TRIL1</name>
<accession>B3E202</accession>
<keyword evidence="2" id="KW-1185">Reference proteome</keyword>
<dbReference type="InterPro" id="IPR003329">
    <property type="entry name" value="Cytidylyl_trans"/>
</dbReference>
<dbReference type="KEGG" id="glo:Glov_3400"/>
<keyword evidence="1" id="KW-0808">Transferase</keyword>
<gene>
    <name evidence="1" type="ordered locus">Glov_3400</name>
</gene>
<dbReference type="InterPro" id="IPR029044">
    <property type="entry name" value="Nucleotide-diphossugar_trans"/>
</dbReference>
<dbReference type="CDD" id="cd02513">
    <property type="entry name" value="CMP-NeuAc_Synthase"/>
    <property type="match status" value="1"/>
</dbReference>
<proteinExistence type="predicted"/>
<evidence type="ECO:0000313" key="2">
    <source>
        <dbReference type="Proteomes" id="UP000002420"/>
    </source>
</evidence>
<dbReference type="Gene3D" id="3.90.550.10">
    <property type="entry name" value="Spore Coat Polysaccharide Biosynthesis Protein SpsA, Chain A"/>
    <property type="match status" value="1"/>
</dbReference>
<dbReference type="HOGENOM" id="CLU_042930_1_1_7"/>
<keyword evidence="1" id="KW-0548">Nucleotidyltransferase</keyword>
<dbReference type="SUPFAM" id="SSF53448">
    <property type="entry name" value="Nucleotide-diphospho-sugar transferases"/>
    <property type="match status" value="1"/>
</dbReference>
<dbReference type="EMBL" id="CP001089">
    <property type="protein sequence ID" value="ACD97105.1"/>
    <property type="molecule type" value="Genomic_DNA"/>
</dbReference>
<sequence>MDMTHKKCGVLGLIPARGGSKRLPRKNLLTLVGQPLISYTIQAGLQANCIDELMVSTDDHEIAQVALAWGARVPFMRPCELARDDTSTFEVVRHALDYYKEVEGKLFEYVALLQPTSPLRSGEDIDNAMVFLRKKNADSVISVSELDHSPLWCNTLPDDLSMRTFLREDVKYKRSQELETYYRLNGAIYLCRTVQLLKEQTFFLKDHVYAHVMAREKSIDIDTSLELKLCEILLAEQLSGDNAFEKHQ</sequence>
<dbReference type="InterPro" id="IPR050793">
    <property type="entry name" value="CMP-NeuNAc_synthase"/>
</dbReference>
<reference evidence="1 2" key="1">
    <citation type="submission" date="2008-05" db="EMBL/GenBank/DDBJ databases">
        <title>Complete sequence of chromosome of Geobacter lovleyi SZ.</title>
        <authorList>
            <consortium name="US DOE Joint Genome Institute"/>
            <person name="Lucas S."/>
            <person name="Copeland A."/>
            <person name="Lapidus A."/>
            <person name="Glavina del Rio T."/>
            <person name="Dalin E."/>
            <person name="Tice H."/>
            <person name="Bruce D."/>
            <person name="Goodwin L."/>
            <person name="Pitluck S."/>
            <person name="Chertkov O."/>
            <person name="Meincke L."/>
            <person name="Brettin T."/>
            <person name="Detter J.C."/>
            <person name="Han C."/>
            <person name="Tapia R."/>
            <person name="Kuske C.R."/>
            <person name="Schmutz J."/>
            <person name="Larimer F."/>
            <person name="Land M."/>
            <person name="Hauser L."/>
            <person name="Kyrpides N."/>
            <person name="Mikhailova N."/>
            <person name="Sung Y."/>
            <person name="Fletcher K.E."/>
            <person name="Ritalahti K.M."/>
            <person name="Loeffler F.E."/>
            <person name="Richardson P."/>
        </authorList>
    </citation>
    <scope>NUCLEOTIDE SEQUENCE [LARGE SCALE GENOMIC DNA]</scope>
    <source>
        <strain evidence="2">ATCC BAA-1151 / DSM 17278 / SZ</strain>
    </source>
</reference>
<dbReference type="eggNOG" id="COG1083">
    <property type="taxonomic scope" value="Bacteria"/>
</dbReference>
<dbReference type="Pfam" id="PF02348">
    <property type="entry name" value="CTP_transf_3"/>
    <property type="match status" value="1"/>
</dbReference>
<evidence type="ECO:0000313" key="1">
    <source>
        <dbReference type="EMBL" id="ACD97105.1"/>
    </source>
</evidence>
<protein>
    <submittedName>
        <fullName evidence="1">Acylneuraminate cytidylyltransferase</fullName>
    </submittedName>
</protein>
<dbReference type="RefSeq" id="WP_012471427.1">
    <property type="nucleotide sequence ID" value="NC_010814.1"/>
</dbReference>
<dbReference type="PANTHER" id="PTHR21485">
    <property type="entry name" value="HAD SUPERFAMILY MEMBERS CMAS AND KDSC"/>
    <property type="match status" value="1"/>
</dbReference>
<organism evidence="1 2">
    <name type="scientific">Trichlorobacter lovleyi (strain ATCC BAA-1151 / DSM 17278 / SZ)</name>
    <name type="common">Geobacter lovleyi</name>
    <dbReference type="NCBI Taxonomy" id="398767"/>
    <lineage>
        <taxon>Bacteria</taxon>
        <taxon>Pseudomonadati</taxon>
        <taxon>Thermodesulfobacteriota</taxon>
        <taxon>Desulfuromonadia</taxon>
        <taxon>Geobacterales</taxon>
        <taxon>Geobacteraceae</taxon>
        <taxon>Trichlorobacter</taxon>
    </lineage>
</organism>
<dbReference type="STRING" id="398767.Glov_3400"/>
<dbReference type="AlphaFoldDB" id="B3E202"/>